<organism evidence="1 2">
    <name type="scientific">Meloidogyne enterolobii</name>
    <name type="common">Root-knot nematode worm</name>
    <name type="synonym">Meloidogyne mayaguensis</name>
    <dbReference type="NCBI Taxonomy" id="390850"/>
    <lineage>
        <taxon>Eukaryota</taxon>
        <taxon>Metazoa</taxon>
        <taxon>Ecdysozoa</taxon>
        <taxon>Nematoda</taxon>
        <taxon>Chromadorea</taxon>
        <taxon>Rhabditida</taxon>
        <taxon>Tylenchina</taxon>
        <taxon>Tylenchomorpha</taxon>
        <taxon>Tylenchoidea</taxon>
        <taxon>Meloidogynidae</taxon>
        <taxon>Meloidogyninae</taxon>
        <taxon>Meloidogyne</taxon>
    </lineage>
</organism>
<comment type="caution">
    <text evidence="1">The sequence shown here is derived from an EMBL/GenBank/DDBJ whole genome shotgun (WGS) entry which is preliminary data.</text>
</comment>
<protein>
    <submittedName>
        <fullName evidence="1">Uncharacterized protein</fullName>
    </submittedName>
</protein>
<accession>A0ACB0YK18</accession>
<gene>
    <name evidence="1" type="ORF">MENTE1834_LOCUS13265</name>
</gene>
<sequence length="53" mass="6480">MASFLAQRAKERFILASHWKRTSRLWLVKWSSISSWRSFWLLTNSTSLHFLFY</sequence>
<dbReference type="Proteomes" id="UP001497535">
    <property type="component" value="Unassembled WGS sequence"/>
</dbReference>
<dbReference type="EMBL" id="CAVMJV010000014">
    <property type="protein sequence ID" value="CAK5050293.1"/>
    <property type="molecule type" value="Genomic_DNA"/>
</dbReference>
<name>A0ACB0YK18_MELEN</name>
<evidence type="ECO:0000313" key="1">
    <source>
        <dbReference type="EMBL" id="CAK5050293.1"/>
    </source>
</evidence>
<proteinExistence type="predicted"/>
<keyword evidence="2" id="KW-1185">Reference proteome</keyword>
<reference evidence="1" key="1">
    <citation type="submission" date="2023-11" db="EMBL/GenBank/DDBJ databases">
        <authorList>
            <person name="Poullet M."/>
        </authorList>
    </citation>
    <scope>NUCLEOTIDE SEQUENCE</scope>
    <source>
        <strain evidence="1">E1834</strain>
    </source>
</reference>
<evidence type="ECO:0000313" key="2">
    <source>
        <dbReference type="Proteomes" id="UP001497535"/>
    </source>
</evidence>